<comment type="similarity">
    <text evidence="1">Belongs to the CRISPR-associated Csm4 family.</text>
</comment>
<keyword evidence="6" id="KW-1185">Reference proteome</keyword>
<name>A0A250L0P8_9GAMM</name>
<evidence type="ECO:0000313" key="6">
    <source>
        <dbReference type="Proteomes" id="UP000266313"/>
    </source>
</evidence>
<dbReference type="EMBL" id="AP017928">
    <property type="protein sequence ID" value="BBA37455.1"/>
    <property type="molecule type" value="Genomic_DNA"/>
</dbReference>
<dbReference type="AlphaFoldDB" id="A0A250L0P8"/>
<keyword evidence="4" id="KW-0051">Antiviral defense</keyword>
<dbReference type="Proteomes" id="UP000266313">
    <property type="component" value="Chromosome"/>
</dbReference>
<evidence type="ECO:0000256" key="2">
    <source>
        <dbReference type="ARBA" id="ARBA00016109"/>
    </source>
</evidence>
<keyword evidence="3" id="KW-0694">RNA-binding</keyword>
<dbReference type="RefSeq" id="WP_170161284.1">
    <property type="nucleotide sequence ID" value="NZ_AP017928.1"/>
</dbReference>
<gene>
    <name evidence="5" type="ORF">sS8_5538</name>
</gene>
<dbReference type="GO" id="GO:0003723">
    <property type="term" value="F:RNA binding"/>
    <property type="evidence" value="ECO:0007669"/>
    <property type="project" value="UniProtKB-KW"/>
</dbReference>
<proteinExistence type="inferred from homology"/>
<dbReference type="InterPro" id="IPR005510">
    <property type="entry name" value="Csm4"/>
</dbReference>
<evidence type="ECO:0000256" key="3">
    <source>
        <dbReference type="ARBA" id="ARBA00022884"/>
    </source>
</evidence>
<evidence type="ECO:0000256" key="4">
    <source>
        <dbReference type="ARBA" id="ARBA00023118"/>
    </source>
</evidence>
<sequence length="323" mass="35692">MKLYRILIHPGTAFATPLKGDTLFGQCCWAIRNLWGEARLIELLQGYTDFRPFLVLSDPVPEGFLARPAAPPHLLGLDTENPRERKQIKARRWLPEDVLTKPVGAWGQEALSEADMMDRLQLKGPFLRHENRTHNSLNRLTGTTGAGETGFAPYDRALTWYHPEVRLSIYAALDENRLDFTLENLSEALMAVGQQGYGKDASSGLGKLEVLKAAPYDPPRPAAPNAWLTLAPSAPQGQQWKAERCYYETFTRFGRHGDRAVLGGKPFKNPVLTADSFAILTPAIFEPSARITGRGIGGVSKAIGTAVHQGYAPVFGVQWEEAQ</sequence>
<evidence type="ECO:0000256" key="1">
    <source>
        <dbReference type="ARBA" id="ARBA00005772"/>
    </source>
</evidence>
<organism evidence="5 6">
    <name type="scientific">Methylocaldum marinum</name>
    <dbReference type="NCBI Taxonomy" id="1432792"/>
    <lineage>
        <taxon>Bacteria</taxon>
        <taxon>Pseudomonadati</taxon>
        <taxon>Pseudomonadota</taxon>
        <taxon>Gammaproteobacteria</taxon>
        <taxon>Methylococcales</taxon>
        <taxon>Methylococcaceae</taxon>
        <taxon>Methylocaldum</taxon>
    </lineage>
</organism>
<accession>A0A250L0P8</accession>
<protein>
    <recommendedName>
        <fullName evidence="2">CRISPR system Cms protein Csm4</fullName>
    </recommendedName>
</protein>
<dbReference type="GO" id="GO:0051607">
    <property type="term" value="P:defense response to virus"/>
    <property type="evidence" value="ECO:0007669"/>
    <property type="project" value="UniProtKB-KW"/>
</dbReference>
<reference evidence="5 6" key="1">
    <citation type="submission" date="2016-12" db="EMBL/GenBank/DDBJ databases">
        <title>Genome sequencing of Methylocaldum marinum.</title>
        <authorList>
            <person name="Takeuchi M."/>
            <person name="Kamagata Y."/>
            <person name="Hiraoka S."/>
            <person name="Oshima K."/>
            <person name="Hattori M."/>
            <person name="Iwasaki W."/>
        </authorList>
    </citation>
    <scope>NUCLEOTIDE SEQUENCE [LARGE SCALE GENOMIC DNA]</scope>
    <source>
        <strain evidence="5 6">S8</strain>
    </source>
</reference>
<dbReference type="KEGG" id="mmai:sS8_5538"/>
<dbReference type="NCBIfam" id="TIGR01903">
    <property type="entry name" value="cas5_csm4"/>
    <property type="match status" value="1"/>
</dbReference>
<evidence type="ECO:0000313" key="5">
    <source>
        <dbReference type="EMBL" id="BBA37455.1"/>
    </source>
</evidence>